<evidence type="ECO:0000313" key="2">
    <source>
        <dbReference type="EMBL" id="SFM24380.1"/>
    </source>
</evidence>
<name>A0A1I4P9U1_ECTMO</name>
<dbReference type="Proteomes" id="UP000199556">
    <property type="component" value="Unassembled WGS sequence"/>
</dbReference>
<organism evidence="2 3">
    <name type="scientific">Ectothiorhodospira mobilis</name>
    <dbReference type="NCBI Taxonomy" id="195064"/>
    <lineage>
        <taxon>Bacteria</taxon>
        <taxon>Pseudomonadati</taxon>
        <taxon>Pseudomonadota</taxon>
        <taxon>Gammaproteobacteria</taxon>
        <taxon>Chromatiales</taxon>
        <taxon>Ectothiorhodospiraceae</taxon>
        <taxon>Ectothiorhodospira</taxon>
    </lineage>
</organism>
<proteinExistence type="predicted"/>
<reference evidence="2 3" key="1">
    <citation type="submission" date="2016-10" db="EMBL/GenBank/DDBJ databases">
        <authorList>
            <person name="de Groot N.N."/>
        </authorList>
    </citation>
    <scope>NUCLEOTIDE SEQUENCE [LARGE SCALE GENOMIC DNA]</scope>
    <source>
        <strain evidence="2 3">DSM 4180</strain>
    </source>
</reference>
<protein>
    <recommendedName>
        <fullName evidence="4">DUF2058 domain-containing protein</fullName>
    </recommendedName>
</protein>
<dbReference type="AlphaFoldDB" id="A0A1I4P9U1"/>
<gene>
    <name evidence="2" type="ORF">SAMN05421721_10191</name>
</gene>
<accession>A0A1I4P9U1</accession>
<keyword evidence="3" id="KW-1185">Reference proteome</keyword>
<sequence>MTQSLREQLLQAGLVSEERVRQAEAPAPRKSGKGRRGKGPRRAPRKGQAPGGGARTAPRQEAAPASGTTDRALKARLRELVSAHRENSEQADRPYHFQVGKTIKHVYVTPPQQQALAEGRLCIAFLDGRRHLLPAEVGREMLRLDPKRTVLFPAEEAGE</sequence>
<feature type="compositionally biased region" description="Basic residues" evidence="1">
    <location>
        <begin position="30"/>
        <end position="45"/>
    </location>
</feature>
<evidence type="ECO:0008006" key="4">
    <source>
        <dbReference type="Google" id="ProtNLM"/>
    </source>
</evidence>
<dbReference type="EMBL" id="FOUO01000001">
    <property type="protein sequence ID" value="SFM24380.1"/>
    <property type="molecule type" value="Genomic_DNA"/>
</dbReference>
<dbReference type="STRING" id="195064.SAMN05421721_10191"/>
<dbReference type="RefSeq" id="WP_177217537.1">
    <property type="nucleotide sequence ID" value="NZ_FOUO01000001.1"/>
</dbReference>
<dbReference type="Pfam" id="PF09831">
    <property type="entry name" value="DUF2058"/>
    <property type="match status" value="1"/>
</dbReference>
<evidence type="ECO:0000313" key="3">
    <source>
        <dbReference type="Proteomes" id="UP000199556"/>
    </source>
</evidence>
<feature type="region of interest" description="Disordered" evidence="1">
    <location>
        <begin position="1"/>
        <end position="72"/>
    </location>
</feature>
<evidence type="ECO:0000256" key="1">
    <source>
        <dbReference type="SAM" id="MobiDB-lite"/>
    </source>
</evidence>
<dbReference type="InterPro" id="IPR018636">
    <property type="entry name" value="DUF2058"/>
</dbReference>